<gene>
    <name evidence="1" type="ORF">ES332_D10G160800v1</name>
</gene>
<accession>A0A5D2J6B0</accession>
<dbReference type="EMBL" id="CM017632">
    <property type="protein sequence ID" value="TYH49809.1"/>
    <property type="molecule type" value="Genomic_DNA"/>
</dbReference>
<protein>
    <submittedName>
        <fullName evidence="1">Uncharacterized protein</fullName>
    </submittedName>
</protein>
<evidence type="ECO:0000313" key="1">
    <source>
        <dbReference type="EMBL" id="TYH49809.1"/>
    </source>
</evidence>
<proteinExistence type="predicted"/>
<reference evidence="1 2" key="1">
    <citation type="submission" date="2019-07" db="EMBL/GenBank/DDBJ databases">
        <title>WGS assembly of Gossypium tomentosum.</title>
        <authorList>
            <person name="Chen Z.J."/>
            <person name="Sreedasyam A."/>
            <person name="Ando A."/>
            <person name="Song Q."/>
            <person name="De L."/>
            <person name="Hulse-Kemp A."/>
            <person name="Ding M."/>
            <person name="Ye W."/>
            <person name="Kirkbride R."/>
            <person name="Jenkins J."/>
            <person name="Plott C."/>
            <person name="Lovell J."/>
            <person name="Lin Y.-M."/>
            <person name="Vaughn R."/>
            <person name="Liu B."/>
            <person name="Li W."/>
            <person name="Simpson S."/>
            <person name="Scheffler B."/>
            <person name="Saski C."/>
            <person name="Grover C."/>
            <person name="Hu G."/>
            <person name="Conover J."/>
            <person name="Carlson J."/>
            <person name="Shu S."/>
            <person name="Boston L."/>
            <person name="Williams M."/>
            <person name="Peterson D."/>
            <person name="Mcgee K."/>
            <person name="Jones D."/>
            <person name="Wendel J."/>
            <person name="Stelly D."/>
            <person name="Grimwood J."/>
            <person name="Schmutz J."/>
        </authorList>
    </citation>
    <scope>NUCLEOTIDE SEQUENCE [LARGE SCALE GENOMIC DNA]</scope>
    <source>
        <strain evidence="1">7179.01</strain>
    </source>
</reference>
<sequence>MRYVSAERYCEALDLLELGARLQLKHCQVFFFLLQLHWHVDLSYYAIIPSIGMSI</sequence>
<name>A0A5D2J6B0_GOSTO</name>
<dbReference type="AlphaFoldDB" id="A0A5D2J6B0"/>
<evidence type="ECO:0000313" key="2">
    <source>
        <dbReference type="Proteomes" id="UP000322667"/>
    </source>
</evidence>
<keyword evidence="2" id="KW-1185">Reference proteome</keyword>
<dbReference type="Proteomes" id="UP000322667">
    <property type="component" value="Chromosome D10"/>
</dbReference>
<organism evidence="1 2">
    <name type="scientific">Gossypium tomentosum</name>
    <name type="common">Hawaiian cotton</name>
    <name type="synonym">Gossypium sandvicense</name>
    <dbReference type="NCBI Taxonomy" id="34277"/>
    <lineage>
        <taxon>Eukaryota</taxon>
        <taxon>Viridiplantae</taxon>
        <taxon>Streptophyta</taxon>
        <taxon>Embryophyta</taxon>
        <taxon>Tracheophyta</taxon>
        <taxon>Spermatophyta</taxon>
        <taxon>Magnoliopsida</taxon>
        <taxon>eudicotyledons</taxon>
        <taxon>Gunneridae</taxon>
        <taxon>Pentapetalae</taxon>
        <taxon>rosids</taxon>
        <taxon>malvids</taxon>
        <taxon>Malvales</taxon>
        <taxon>Malvaceae</taxon>
        <taxon>Malvoideae</taxon>
        <taxon>Gossypium</taxon>
    </lineage>
</organism>